<name>A0ABT2Y5Z5_9MOLU</name>
<dbReference type="Proteomes" id="UP001177160">
    <property type="component" value="Unassembled WGS sequence"/>
</dbReference>
<feature type="transmembrane region" description="Helical" evidence="1">
    <location>
        <begin position="219"/>
        <end position="238"/>
    </location>
</feature>
<dbReference type="RefSeq" id="WP_263608345.1">
    <property type="nucleotide sequence ID" value="NZ_JAOVQM010000003.1"/>
</dbReference>
<accession>A0ABT2Y5Z5</accession>
<keyword evidence="3" id="KW-1185">Reference proteome</keyword>
<gene>
    <name evidence="2" type="ORF">N7548_04910</name>
</gene>
<keyword evidence="1" id="KW-0812">Transmembrane</keyword>
<dbReference type="EMBL" id="JAOVQM010000003">
    <property type="protein sequence ID" value="MCV2232164.1"/>
    <property type="molecule type" value="Genomic_DNA"/>
</dbReference>
<protein>
    <submittedName>
        <fullName evidence="2">Uncharacterized protein</fullName>
    </submittedName>
</protein>
<evidence type="ECO:0000256" key="1">
    <source>
        <dbReference type="SAM" id="Phobius"/>
    </source>
</evidence>
<keyword evidence="1" id="KW-0472">Membrane</keyword>
<keyword evidence="1" id="KW-1133">Transmembrane helix</keyword>
<organism evidence="2 3">
    <name type="scientific">Paracholeplasma manati</name>
    <dbReference type="NCBI Taxonomy" id="591373"/>
    <lineage>
        <taxon>Bacteria</taxon>
        <taxon>Bacillati</taxon>
        <taxon>Mycoplasmatota</taxon>
        <taxon>Mollicutes</taxon>
        <taxon>Acholeplasmatales</taxon>
        <taxon>Acholeplasmataceae</taxon>
        <taxon>Paracholeplasma</taxon>
    </lineage>
</organism>
<evidence type="ECO:0000313" key="2">
    <source>
        <dbReference type="EMBL" id="MCV2232164.1"/>
    </source>
</evidence>
<evidence type="ECO:0000313" key="3">
    <source>
        <dbReference type="Proteomes" id="UP001177160"/>
    </source>
</evidence>
<reference evidence="2" key="1">
    <citation type="submission" date="2022-09" db="EMBL/GenBank/DDBJ databases">
        <title>Novel Mycoplasma species identified in domestic and wild animals.</title>
        <authorList>
            <person name="Volokhov D.V."/>
            <person name="Furtak V.A."/>
            <person name="Zagorodnyaya T.A."/>
        </authorList>
    </citation>
    <scope>NUCLEOTIDE SEQUENCE</scope>
    <source>
        <strain evidence="2">Oakley</strain>
    </source>
</reference>
<proteinExistence type="predicted"/>
<sequence>MFNKILYGVVTLILVVVIYISSLLGIIYERQAILLEQLIDESIEERDFTKYIKYSSLYYNELTPTTINDHDDYLVTYFQTVETNREGKTISQLIVFVMANNEVTMSDTEKNEADQTRMEVWSGTNKVYSTKDDDIYKDFAISWGLKEQSFYYYNFLIEDNQFDVKLFDYTGFVIEIASIDTPVVDLSDEDAIRDAGFLTSYTVDEIEVMLKIEDHVWKIYLYIGIFMVIDIAFAFFIFRKKSA</sequence>
<comment type="caution">
    <text evidence="2">The sequence shown here is derived from an EMBL/GenBank/DDBJ whole genome shotgun (WGS) entry which is preliminary data.</text>
</comment>
<feature type="transmembrane region" description="Helical" evidence="1">
    <location>
        <begin position="6"/>
        <end position="28"/>
    </location>
</feature>